<dbReference type="PANTHER" id="PTHR11435:SF1">
    <property type="entry name" value="NADH-UBIQUINONE OXIDOREDUCTASE CHAIN 6"/>
    <property type="match status" value="1"/>
</dbReference>
<keyword evidence="8" id="KW-1278">Translocase</keyword>
<reference evidence="17" key="1">
    <citation type="journal article" date="2014" name="Mitochondrial DNA">
        <title>The complete mitochondrial genome of the predatory bug Orius sauteri (Poppius) (Hemiptera: Anthocoridae).</title>
        <authorList>
            <person name="Du B.Z."/>
            <person name="Niu F.F."/>
            <person name="Wei S.J."/>
        </authorList>
    </citation>
    <scope>NUCLEOTIDE SEQUENCE</scope>
</reference>
<organism evidence="17">
    <name type="scientific">Orius sauteri</name>
    <name type="common">Minute pirate bug</name>
    <dbReference type="NCBI Taxonomy" id="82747"/>
    <lineage>
        <taxon>Eukaryota</taxon>
        <taxon>Metazoa</taxon>
        <taxon>Ecdysozoa</taxon>
        <taxon>Arthropoda</taxon>
        <taxon>Hexapoda</taxon>
        <taxon>Insecta</taxon>
        <taxon>Pterygota</taxon>
        <taxon>Neoptera</taxon>
        <taxon>Paraneoptera</taxon>
        <taxon>Hemiptera</taxon>
        <taxon>Heteroptera</taxon>
        <taxon>Panheteroptera</taxon>
        <taxon>Cimicomorpha</taxon>
        <taxon>Anthocoridae</taxon>
        <taxon>Anthocorinae</taxon>
        <taxon>Orius</taxon>
    </lineage>
</organism>
<evidence type="ECO:0000256" key="8">
    <source>
        <dbReference type="ARBA" id="ARBA00022967"/>
    </source>
</evidence>
<evidence type="ECO:0000256" key="3">
    <source>
        <dbReference type="ARBA" id="ARBA00012944"/>
    </source>
</evidence>
<evidence type="ECO:0000256" key="11">
    <source>
        <dbReference type="ARBA" id="ARBA00023027"/>
    </source>
</evidence>
<protein>
    <recommendedName>
        <fullName evidence="4">NADH-ubiquinone oxidoreductase chain 6</fullName>
        <ecNumber evidence="3">7.1.1.2</ecNumber>
    </recommendedName>
    <alternativeName>
        <fullName evidence="14">NADH dehydrogenase subunit 6</fullName>
    </alternativeName>
</protein>
<reference evidence="17" key="2">
    <citation type="submission" date="2014-04" db="EMBL/GenBank/DDBJ databases">
        <authorList>
            <person name="Wei S.-J."/>
            <person name="Niu F.-F."/>
            <person name="Fan X.-L."/>
            <person name="Du B.-Z."/>
        </authorList>
    </citation>
    <scope>NUCLEOTIDE SEQUENCE</scope>
</reference>
<evidence type="ECO:0000256" key="7">
    <source>
        <dbReference type="ARBA" id="ARBA00022692"/>
    </source>
</evidence>
<geneLocation type="mitochondrion" evidence="17"/>
<dbReference type="CTD" id="4541"/>
<feature type="transmembrane region" description="Helical" evidence="16">
    <location>
        <begin position="128"/>
        <end position="150"/>
    </location>
</feature>
<evidence type="ECO:0000313" key="17">
    <source>
        <dbReference type="EMBL" id="AID61660.1"/>
    </source>
</evidence>
<dbReference type="PANTHER" id="PTHR11435">
    <property type="entry name" value="NADH UBIQUINONE OXIDOREDUCTASE SUBUNIT ND6"/>
    <property type="match status" value="1"/>
</dbReference>
<feature type="transmembrane region" description="Helical" evidence="16">
    <location>
        <begin position="43"/>
        <end position="64"/>
    </location>
</feature>
<feature type="transmembrane region" description="Helical" evidence="16">
    <location>
        <begin position="76"/>
        <end position="94"/>
    </location>
</feature>
<keyword evidence="11" id="KW-0520">NAD</keyword>
<evidence type="ECO:0000256" key="1">
    <source>
        <dbReference type="ARBA" id="ARBA00004225"/>
    </source>
</evidence>
<dbReference type="EC" id="7.1.1.2" evidence="3"/>
<dbReference type="GeneID" id="19909138"/>
<name>A0A068F5T1_ORISA</name>
<evidence type="ECO:0000256" key="6">
    <source>
        <dbReference type="ARBA" id="ARBA00022660"/>
    </source>
</evidence>
<keyword evidence="5" id="KW-0813">Transport</keyword>
<evidence type="ECO:0000256" key="2">
    <source>
        <dbReference type="ARBA" id="ARBA00005698"/>
    </source>
</evidence>
<evidence type="ECO:0000256" key="12">
    <source>
        <dbReference type="ARBA" id="ARBA00023128"/>
    </source>
</evidence>
<keyword evidence="6" id="KW-0679">Respiratory chain</keyword>
<evidence type="ECO:0000256" key="10">
    <source>
        <dbReference type="ARBA" id="ARBA00022989"/>
    </source>
</evidence>
<dbReference type="GO" id="GO:0008137">
    <property type="term" value="F:NADH dehydrogenase (ubiquinone) activity"/>
    <property type="evidence" value="ECO:0007669"/>
    <property type="project" value="UniProtKB-EC"/>
</dbReference>
<sequence length="161" mass="18658">MMKMMMISSIMFMCMKHPLSMGLMLIIQTITIAMITGEMIDSFWYSYILVISMVSGMLVLFIYMSSIASNEKFFTSTKMSIMIIILIMMSVTMMESSIKTNIMESTTTIKYLEFEQVMNMSKLMNSQIMMITIMMVMYLLFTMIVVSHNTNIFEGPMRKKS</sequence>
<evidence type="ECO:0000256" key="5">
    <source>
        <dbReference type="ARBA" id="ARBA00022448"/>
    </source>
</evidence>
<dbReference type="AlphaFoldDB" id="A0A068F5T1"/>
<proteinExistence type="inferred from homology"/>
<comment type="subcellular location">
    <subcellularLocation>
        <location evidence="1">Mitochondrion membrane</location>
        <topology evidence="1">Multi-pass membrane protein</topology>
    </subcellularLocation>
</comment>
<evidence type="ECO:0000256" key="13">
    <source>
        <dbReference type="ARBA" id="ARBA00023136"/>
    </source>
</evidence>
<dbReference type="RefSeq" id="YP_009048949.1">
    <property type="nucleotide sequence ID" value="NC_024583.1"/>
</dbReference>
<dbReference type="GO" id="GO:0031966">
    <property type="term" value="C:mitochondrial membrane"/>
    <property type="evidence" value="ECO:0007669"/>
    <property type="project" value="UniProtKB-SubCell"/>
</dbReference>
<keyword evidence="10 16" id="KW-1133">Transmembrane helix</keyword>
<keyword evidence="12 17" id="KW-0496">Mitochondrion</keyword>
<comment type="similarity">
    <text evidence="2">Belongs to the complex I subunit 6 family.</text>
</comment>
<evidence type="ECO:0000256" key="16">
    <source>
        <dbReference type="SAM" id="Phobius"/>
    </source>
</evidence>
<gene>
    <name evidence="17" type="primary">ND6</name>
</gene>
<evidence type="ECO:0000256" key="4">
    <source>
        <dbReference type="ARBA" id="ARBA00021095"/>
    </source>
</evidence>
<keyword evidence="9" id="KW-0249">Electron transport</keyword>
<keyword evidence="7 16" id="KW-0812">Transmembrane</keyword>
<dbReference type="InterPro" id="IPR050269">
    <property type="entry name" value="ComplexI_Subunit6"/>
</dbReference>
<comment type="catalytic activity">
    <reaction evidence="15">
        <text>a ubiquinone + NADH + 5 H(+)(in) = a ubiquinol + NAD(+) + 4 H(+)(out)</text>
        <dbReference type="Rhea" id="RHEA:29091"/>
        <dbReference type="Rhea" id="RHEA-COMP:9565"/>
        <dbReference type="Rhea" id="RHEA-COMP:9566"/>
        <dbReference type="ChEBI" id="CHEBI:15378"/>
        <dbReference type="ChEBI" id="CHEBI:16389"/>
        <dbReference type="ChEBI" id="CHEBI:17976"/>
        <dbReference type="ChEBI" id="CHEBI:57540"/>
        <dbReference type="ChEBI" id="CHEBI:57945"/>
        <dbReference type="EC" id="7.1.1.2"/>
    </reaction>
</comment>
<evidence type="ECO:0000256" key="15">
    <source>
        <dbReference type="ARBA" id="ARBA00049551"/>
    </source>
</evidence>
<accession>A0A068F5T1</accession>
<evidence type="ECO:0000256" key="14">
    <source>
        <dbReference type="ARBA" id="ARBA00031019"/>
    </source>
</evidence>
<dbReference type="EMBL" id="KJ671626">
    <property type="protein sequence ID" value="AID61660.1"/>
    <property type="molecule type" value="Genomic_DNA"/>
</dbReference>
<keyword evidence="13 16" id="KW-0472">Membrane</keyword>
<evidence type="ECO:0000256" key="9">
    <source>
        <dbReference type="ARBA" id="ARBA00022982"/>
    </source>
</evidence>